<name>F4PCS3_BATDJ</name>
<evidence type="ECO:0008006" key="3">
    <source>
        <dbReference type="Google" id="ProtNLM"/>
    </source>
</evidence>
<evidence type="ECO:0000313" key="2">
    <source>
        <dbReference type="Proteomes" id="UP000007241"/>
    </source>
</evidence>
<dbReference type="EMBL" id="GL882894">
    <property type="protein sequence ID" value="EGF76879.1"/>
    <property type="molecule type" value="Genomic_DNA"/>
</dbReference>
<evidence type="ECO:0000313" key="1">
    <source>
        <dbReference type="EMBL" id="EGF76879.1"/>
    </source>
</evidence>
<dbReference type="Proteomes" id="UP000007241">
    <property type="component" value="Unassembled WGS sequence"/>
</dbReference>
<dbReference type="AlphaFoldDB" id="F4PCS3"/>
<dbReference type="Gene3D" id="1.10.472.10">
    <property type="entry name" value="Cyclin-like"/>
    <property type="match status" value="1"/>
</dbReference>
<dbReference type="OMA" id="KCFIRET"/>
<dbReference type="GeneID" id="18241435"/>
<dbReference type="CDD" id="cd20557">
    <property type="entry name" value="CYCLIN_ScPCL1-like"/>
    <property type="match status" value="1"/>
</dbReference>
<dbReference type="HOGENOM" id="CLU_667273_0_0_1"/>
<protein>
    <recommendedName>
        <fullName evidence="3">Cyclin N-terminal domain-containing protein</fullName>
    </recommendedName>
</protein>
<dbReference type="STRING" id="684364.F4PCS3"/>
<sequence length="412" mass="45288">MTTTSVLTRSISNPTSPSGVAYSPLSINSMVHPHNIHSPSFDHPDYDPIRNCWKVYRRAYLNRKRDGSTSACQEVEISSHNQHPYLYSPYLSSTRAISVVGLKENSKQHCLNAPPIAVASPSVTRTHHAKEYCQRTQSYTAEPSSNTRNGSTLNDVIPSVSSLSKSQEHCVPVVPKPKPAVQIICTPPVTHSNTTTGRLSLTAAHDQLALLEYFIDLAVQMICTLNTVDMAVQPTAPTRLFVIEVLRRCPASFSTTAIALLYLHRLIHELQLPCVLSNHCNESRNSKGSNVAVLDNSNTKYTNVSETSITVLSAEVEPANSKHANIPRKSRCGRRAFVAALLTAHKYLEDFSLGTKEWASRLSLKAKDLHASETTLLNHIHHNLVIQVGEYDVWVKTIVASSKSSSNSSASC</sequence>
<keyword evidence="2" id="KW-1185">Reference proteome</keyword>
<organism evidence="1 2">
    <name type="scientific">Batrachochytrium dendrobatidis (strain JAM81 / FGSC 10211)</name>
    <name type="common">Frog chytrid fungus</name>
    <dbReference type="NCBI Taxonomy" id="684364"/>
    <lineage>
        <taxon>Eukaryota</taxon>
        <taxon>Fungi</taxon>
        <taxon>Fungi incertae sedis</taxon>
        <taxon>Chytridiomycota</taxon>
        <taxon>Chytridiomycota incertae sedis</taxon>
        <taxon>Chytridiomycetes</taxon>
        <taxon>Rhizophydiales</taxon>
        <taxon>Rhizophydiales incertae sedis</taxon>
        <taxon>Batrachochytrium</taxon>
    </lineage>
</organism>
<reference evidence="1 2" key="1">
    <citation type="submission" date="2009-12" db="EMBL/GenBank/DDBJ databases">
        <title>The draft genome of Batrachochytrium dendrobatidis.</title>
        <authorList>
            <consortium name="US DOE Joint Genome Institute (JGI-PGF)"/>
            <person name="Kuo A."/>
            <person name="Salamov A."/>
            <person name="Schmutz J."/>
            <person name="Lucas S."/>
            <person name="Pitluck S."/>
            <person name="Rosenblum E."/>
            <person name="Stajich J."/>
            <person name="Eisen M."/>
            <person name="Grigoriev I.V."/>
        </authorList>
    </citation>
    <scope>NUCLEOTIDE SEQUENCE [LARGE SCALE GENOMIC DNA]</scope>
    <source>
        <strain evidence="2">JAM81 / FGSC 10211</strain>
    </source>
</reference>
<dbReference type="GO" id="GO:0005634">
    <property type="term" value="C:nucleus"/>
    <property type="evidence" value="ECO:0000318"/>
    <property type="project" value="GO_Central"/>
</dbReference>
<dbReference type="RefSeq" id="XP_006682466.1">
    <property type="nucleotide sequence ID" value="XM_006682403.1"/>
</dbReference>
<accession>F4PCS3</accession>
<proteinExistence type="predicted"/>
<dbReference type="InParanoid" id="F4PCS3"/>
<gene>
    <name evidence="1" type="ORF">BATDEDRAFT_37501</name>
</gene>
<dbReference type="GO" id="GO:0016538">
    <property type="term" value="F:cyclin-dependent protein serine/threonine kinase regulator activity"/>
    <property type="evidence" value="ECO:0000318"/>
    <property type="project" value="GO_Central"/>
</dbReference>
<dbReference type="GO" id="GO:0000307">
    <property type="term" value="C:cyclin-dependent protein kinase holoenzyme complex"/>
    <property type="evidence" value="ECO:0000318"/>
    <property type="project" value="GO_Central"/>
</dbReference>
<dbReference type="OrthoDB" id="286814at2759"/>